<organism evidence="1 2">
    <name type="scientific">Apodospora peruviana</name>
    <dbReference type="NCBI Taxonomy" id="516989"/>
    <lineage>
        <taxon>Eukaryota</taxon>
        <taxon>Fungi</taxon>
        <taxon>Dikarya</taxon>
        <taxon>Ascomycota</taxon>
        <taxon>Pezizomycotina</taxon>
        <taxon>Sordariomycetes</taxon>
        <taxon>Sordariomycetidae</taxon>
        <taxon>Sordariales</taxon>
        <taxon>Lasiosphaeriaceae</taxon>
        <taxon>Apodospora</taxon>
    </lineage>
</organism>
<reference evidence="1" key="2">
    <citation type="submission" date="2023-06" db="EMBL/GenBank/DDBJ databases">
        <authorList>
            <consortium name="Lawrence Berkeley National Laboratory"/>
            <person name="Haridas S."/>
            <person name="Hensen N."/>
            <person name="Bonometti L."/>
            <person name="Westerberg I."/>
            <person name="Brannstrom I.O."/>
            <person name="Guillou S."/>
            <person name="Cros-Aarteil S."/>
            <person name="Calhoun S."/>
            <person name="Kuo A."/>
            <person name="Mondo S."/>
            <person name="Pangilinan J."/>
            <person name="Riley R."/>
            <person name="Labutti K."/>
            <person name="Andreopoulos B."/>
            <person name="Lipzen A."/>
            <person name="Chen C."/>
            <person name="Yanf M."/>
            <person name="Daum C."/>
            <person name="Ng V."/>
            <person name="Clum A."/>
            <person name="Steindorff A."/>
            <person name="Ohm R."/>
            <person name="Martin F."/>
            <person name="Silar P."/>
            <person name="Natvig D."/>
            <person name="Lalanne C."/>
            <person name="Gautier V."/>
            <person name="Ament-Velasquez S.L."/>
            <person name="Kruys A."/>
            <person name="Hutchinson M.I."/>
            <person name="Powell A.J."/>
            <person name="Barry K."/>
            <person name="Miller A.N."/>
            <person name="Grigoriev I.V."/>
            <person name="Debuchy R."/>
            <person name="Gladieux P."/>
            <person name="Thoren M.H."/>
            <person name="Johannesson H."/>
        </authorList>
    </citation>
    <scope>NUCLEOTIDE SEQUENCE</scope>
    <source>
        <strain evidence="1">CBS 118394</strain>
    </source>
</reference>
<sequence length="108" mass="11784">MRQQAEAAITAAAVGPPIMSSMSSIVMHVYNPHDDVTTGRDYGKSVSTTPDVFSPVPISEITVPLAPGYNSTSYLDRVGRSARFVIARPYFFVFAYAKDEAELAHCLR</sequence>
<keyword evidence="2" id="KW-1185">Reference proteome</keyword>
<evidence type="ECO:0000313" key="2">
    <source>
        <dbReference type="Proteomes" id="UP001283341"/>
    </source>
</evidence>
<gene>
    <name evidence="1" type="ORF">B0H66DRAFT_536562</name>
</gene>
<evidence type="ECO:0000313" key="1">
    <source>
        <dbReference type="EMBL" id="KAK3313289.1"/>
    </source>
</evidence>
<protein>
    <submittedName>
        <fullName evidence="1">Uncharacterized protein</fullName>
    </submittedName>
</protein>
<reference evidence="1" key="1">
    <citation type="journal article" date="2023" name="Mol. Phylogenet. Evol.">
        <title>Genome-scale phylogeny and comparative genomics of the fungal order Sordariales.</title>
        <authorList>
            <person name="Hensen N."/>
            <person name="Bonometti L."/>
            <person name="Westerberg I."/>
            <person name="Brannstrom I.O."/>
            <person name="Guillou S."/>
            <person name="Cros-Aarteil S."/>
            <person name="Calhoun S."/>
            <person name="Haridas S."/>
            <person name="Kuo A."/>
            <person name="Mondo S."/>
            <person name="Pangilinan J."/>
            <person name="Riley R."/>
            <person name="LaButti K."/>
            <person name="Andreopoulos B."/>
            <person name="Lipzen A."/>
            <person name="Chen C."/>
            <person name="Yan M."/>
            <person name="Daum C."/>
            <person name="Ng V."/>
            <person name="Clum A."/>
            <person name="Steindorff A."/>
            <person name="Ohm R.A."/>
            <person name="Martin F."/>
            <person name="Silar P."/>
            <person name="Natvig D.O."/>
            <person name="Lalanne C."/>
            <person name="Gautier V."/>
            <person name="Ament-Velasquez S.L."/>
            <person name="Kruys A."/>
            <person name="Hutchinson M.I."/>
            <person name="Powell A.J."/>
            <person name="Barry K."/>
            <person name="Miller A.N."/>
            <person name="Grigoriev I.V."/>
            <person name="Debuchy R."/>
            <person name="Gladieux P."/>
            <person name="Hiltunen Thoren M."/>
            <person name="Johannesson H."/>
        </authorList>
    </citation>
    <scope>NUCLEOTIDE SEQUENCE</scope>
    <source>
        <strain evidence="1">CBS 118394</strain>
    </source>
</reference>
<name>A0AAE0HVH1_9PEZI</name>
<dbReference type="Proteomes" id="UP001283341">
    <property type="component" value="Unassembled WGS sequence"/>
</dbReference>
<comment type="caution">
    <text evidence="1">The sequence shown here is derived from an EMBL/GenBank/DDBJ whole genome shotgun (WGS) entry which is preliminary data.</text>
</comment>
<dbReference type="EMBL" id="JAUEDM010000007">
    <property type="protein sequence ID" value="KAK3313289.1"/>
    <property type="molecule type" value="Genomic_DNA"/>
</dbReference>
<proteinExistence type="predicted"/>
<accession>A0AAE0HVH1</accession>
<dbReference type="AlphaFoldDB" id="A0AAE0HVH1"/>